<organism evidence="10 11">
    <name type="scientific">Candidatus Pullichristensenella excrementigallinarum</name>
    <dbReference type="NCBI Taxonomy" id="2840907"/>
    <lineage>
        <taxon>Bacteria</taxon>
        <taxon>Bacillati</taxon>
        <taxon>Bacillota</taxon>
        <taxon>Clostridia</taxon>
        <taxon>Candidatus Pullichristensenella</taxon>
    </lineage>
</organism>
<feature type="binding site" evidence="7">
    <location>
        <position position="218"/>
    </location>
    <ligand>
        <name>Mg(2+)</name>
        <dbReference type="ChEBI" id="CHEBI:18420"/>
    </ligand>
</feature>
<dbReference type="Proteomes" id="UP000824072">
    <property type="component" value="Unassembled WGS sequence"/>
</dbReference>
<evidence type="ECO:0000256" key="5">
    <source>
        <dbReference type="PIRSR" id="PIRSR634603-1"/>
    </source>
</evidence>
<feature type="domain" description="Mandelate racemase/muconate lactonizing enzyme C-terminal" evidence="9">
    <location>
        <begin position="142"/>
        <end position="239"/>
    </location>
</feature>
<proteinExistence type="inferred from homology"/>
<evidence type="ECO:0000256" key="3">
    <source>
        <dbReference type="ARBA" id="ARBA00022842"/>
    </source>
</evidence>
<keyword evidence="4 8" id="KW-0413">Isomerase</keyword>
<dbReference type="SUPFAM" id="SSF54826">
    <property type="entry name" value="Enolase N-terminal domain-like"/>
    <property type="match status" value="1"/>
</dbReference>
<feature type="binding site" evidence="6">
    <location>
        <position position="24"/>
    </location>
    <ligand>
        <name>substrate</name>
    </ligand>
</feature>
<feature type="binding site" evidence="7">
    <location>
        <position position="243"/>
    </location>
    <ligand>
        <name>Mg(2+)</name>
        <dbReference type="ChEBI" id="CHEBI:18420"/>
    </ligand>
</feature>
<feature type="active site" description="Proton acceptor; specific for (R)-substrate epimerization" evidence="5">
    <location>
        <position position="162"/>
    </location>
</feature>
<feature type="active site" description="Proton acceptor; specific for (S)-substrate epimerization" evidence="5">
    <location>
        <position position="267"/>
    </location>
</feature>
<dbReference type="InterPro" id="IPR034603">
    <property type="entry name" value="Dipeptide_epimerase"/>
</dbReference>
<dbReference type="GO" id="GO:0006518">
    <property type="term" value="P:peptide metabolic process"/>
    <property type="evidence" value="ECO:0007669"/>
    <property type="project" value="UniProtKB-ARBA"/>
</dbReference>
<comment type="cofactor">
    <cofactor evidence="7 8">
        <name>Mg(2+)</name>
        <dbReference type="ChEBI" id="CHEBI:18420"/>
    </cofactor>
    <text evidence="7 8">Binds 1 Mg(2+) ion per subunit.</text>
</comment>
<feature type="binding site" evidence="6">
    <location>
        <position position="297"/>
    </location>
    <ligand>
        <name>substrate</name>
    </ligand>
</feature>
<dbReference type="FunFam" id="3.30.390.10:FF:000009">
    <property type="entry name" value="Hydrophobic dipeptide epimerase"/>
    <property type="match status" value="1"/>
</dbReference>
<keyword evidence="2 7" id="KW-0479">Metal-binding</keyword>
<dbReference type="InterPro" id="IPR029017">
    <property type="entry name" value="Enolase-like_N"/>
</dbReference>
<evidence type="ECO:0000256" key="1">
    <source>
        <dbReference type="ARBA" id="ARBA00008031"/>
    </source>
</evidence>
<reference evidence="10" key="2">
    <citation type="journal article" date="2021" name="PeerJ">
        <title>Extensive microbial diversity within the chicken gut microbiome revealed by metagenomics and culture.</title>
        <authorList>
            <person name="Gilroy R."/>
            <person name="Ravi A."/>
            <person name="Getino M."/>
            <person name="Pursley I."/>
            <person name="Horton D.L."/>
            <person name="Alikhan N.F."/>
            <person name="Baker D."/>
            <person name="Gharbi K."/>
            <person name="Hall N."/>
            <person name="Watson M."/>
            <person name="Adriaenssens E.M."/>
            <person name="Foster-Nyarko E."/>
            <person name="Jarju S."/>
            <person name="Secka A."/>
            <person name="Antonio M."/>
            <person name="Oren A."/>
            <person name="Chaudhuri R.R."/>
            <person name="La Ragione R."/>
            <person name="Hildebrand F."/>
            <person name="Pallen M.J."/>
        </authorList>
    </citation>
    <scope>NUCLEOTIDE SEQUENCE</scope>
    <source>
        <strain evidence="10">ChiHcec3-11533</strain>
    </source>
</reference>
<dbReference type="AlphaFoldDB" id="A0A9D1ICL7"/>
<feature type="binding site" evidence="6">
    <location>
        <position position="135"/>
    </location>
    <ligand>
        <name>substrate</name>
    </ligand>
</feature>
<dbReference type="PANTHER" id="PTHR48073">
    <property type="entry name" value="O-SUCCINYLBENZOATE SYNTHASE-RELATED"/>
    <property type="match status" value="1"/>
</dbReference>
<evidence type="ECO:0000256" key="4">
    <source>
        <dbReference type="ARBA" id="ARBA00023235"/>
    </source>
</evidence>
<dbReference type="GO" id="GO:0000287">
    <property type="term" value="F:magnesium ion binding"/>
    <property type="evidence" value="ECO:0007669"/>
    <property type="project" value="UniProtKB-ARBA"/>
</dbReference>
<evidence type="ECO:0000256" key="2">
    <source>
        <dbReference type="ARBA" id="ARBA00022723"/>
    </source>
</evidence>
<dbReference type="SFLD" id="SFLDF00010">
    <property type="entry name" value="dipeptide_epimerase"/>
    <property type="match status" value="1"/>
</dbReference>
<dbReference type="SUPFAM" id="SSF51604">
    <property type="entry name" value="Enolase C-terminal domain-like"/>
    <property type="match status" value="1"/>
</dbReference>
<dbReference type="Pfam" id="PF02746">
    <property type="entry name" value="MR_MLE_N"/>
    <property type="match status" value="1"/>
</dbReference>
<dbReference type="SFLD" id="SFLDF00009">
    <property type="entry name" value="o-succinylbenzoate_synthase"/>
    <property type="match status" value="1"/>
</dbReference>
<evidence type="ECO:0000256" key="8">
    <source>
        <dbReference type="RuleBase" id="RU366006"/>
    </source>
</evidence>
<dbReference type="InterPro" id="IPR036849">
    <property type="entry name" value="Enolase-like_C_sf"/>
</dbReference>
<accession>A0A9D1ICL7</accession>
<dbReference type="EC" id="5.1.1.-" evidence="8"/>
<feature type="binding site" evidence="7">
    <location>
        <position position="190"/>
    </location>
    <ligand>
        <name>Mg(2+)</name>
        <dbReference type="ChEBI" id="CHEBI:18420"/>
    </ligand>
</feature>
<evidence type="ECO:0000259" key="9">
    <source>
        <dbReference type="SMART" id="SM00922"/>
    </source>
</evidence>
<keyword evidence="3 7" id="KW-0460">Magnesium</keyword>
<sequence>MKIVDIQWGRISLPLVRPFKTALRTVEAVNDIVVRVITDQGLVGYGEAPPTAVITGDTEASILCAVQDYIRPALIGMDVMDLEAVMQKLHGCMAHNTTPKAAVDMALYDLWAQAQGQPLYKLLGNARTELRTDLTISVNPIPQMVSDSLEAVQQGFDVLKIKVGKEGLADVERIDAIRQAVGEKVQLRVDANQGWTPEQSVEIIRAMEEKDLKIELVEQPVPAHDLDGLEFVTRRVHTPILADESVFSPQDAREILRRRAADMINIKLMKTGGIFQALKICHMAEQSGVECMIGCMLESRLSVAAAAHLAAGQSVITRADLDGPSLCARDPYHGGPIFDGASIAMSEDVGIGVRDVPCEVWS</sequence>
<dbReference type="InterPro" id="IPR013342">
    <property type="entry name" value="Mandelate_racemase_C"/>
</dbReference>
<dbReference type="CDD" id="cd03319">
    <property type="entry name" value="L-Ala-DL-Glu_epimerase"/>
    <property type="match status" value="1"/>
</dbReference>
<dbReference type="Gene3D" id="3.30.390.10">
    <property type="entry name" value="Enolase-like, N-terminal domain"/>
    <property type="match status" value="1"/>
</dbReference>
<dbReference type="Gene3D" id="3.20.20.120">
    <property type="entry name" value="Enolase-like C-terminal domain"/>
    <property type="match status" value="1"/>
</dbReference>
<protein>
    <recommendedName>
        <fullName evidence="8">Dipeptide epimerase</fullName>
        <ecNumber evidence="8">5.1.1.-</ecNumber>
    </recommendedName>
</protein>
<evidence type="ECO:0000313" key="11">
    <source>
        <dbReference type="Proteomes" id="UP000824072"/>
    </source>
</evidence>
<dbReference type="EMBL" id="DVMU01000160">
    <property type="protein sequence ID" value="HIU34326.1"/>
    <property type="molecule type" value="Genomic_DNA"/>
</dbReference>
<dbReference type="SMART" id="SM00922">
    <property type="entry name" value="MR_MLE"/>
    <property type="match status" value="1"/>
</dbReference>
<dbReference type="InterPro" id="IPR029065">
    <property type="entry name" value="Enolase_C-like"/>
</dbReference>
<evidence type="ECO:0000256" key="6">
    <source>
        <dbReference type="PIRSR" id="PIRSR634603-2"/>
    </source>
</evidence>
<dbReference type="SFLD" id="SFLDG00180">
    <property type="entry name" value="muconate_cycloisomerase"/>
    <property type="match status" value="2"/>
</dbReference>
<comment type="similarity">
    <text evidence="1 8">Belongs to the mandelate racemase/muconate lactonizing enzyme family.</text>
</comment>
<comment type="caution">
    <text evidence="10">The sequence shown here is derived from an EMBL/GenBank/DDBJ whole genome shotgun (WGS) entry which is preliminary data.</text>
</comment>
<name>A0A9D1ICL7_9FIRM</name>
<feature type="binding site" evidence="6">
    <location>
        <position position="320"/>
    </location>
    <ligand>
        <name>substrate</name>
    </ligand>
</feature>
<dbReference type="GO" id="GO:0016855">
    <property type="term" value="F:racemase and epimerase activity, acting on amino acids and derivatives"/>
    <property type="evidence" value="ECO:0007669"/>
    <property type="project" value="UniProtKB-UniRule"/>
</dbReference>
<evidence type="ECO:0000256" key="7">
    <source>
        <dbReference type="PIRSR" id="PIRSR634603-3"/>
    </source>
</evidence>
<feature type="binding site" evidence="6">
    <location>
        <position position="160"/>
    </location>
    <ligand>
        <name>substrate</name>
    </ligand>
</feature>
<dbReference type="PANTHER" id="PTHR48073:SF2">
    <property type="entry name" value="O-SUCCINYLBENZOATE SYNTHASE"/>
    <property type="match status" value="1"/>
</dbReference>
<dbReference type="Pfam" id="PF13378">
    <property type="entry name" value="MR_MLE_C"/>
    <property type="match status" value="1"/>
</dbReference>
<gene>
    <name evidence="10" type="ORF">IAB02_07165</name>
</gene>
<reference evidence="10" key="1">
    <citation type="submission" date="2020-10" db="EMBL/GenBank/DDBJ databases">
        <authorList>
            <person name="Gilroy R."/>
        </authorList>
    </citation>
    <scope>NUCLEOTIDE SEQUENCE</scope>
    <source>
        <strain evidence="10">ChiHcec3-11533</strain>
    </source>
</reference>
<dbReference type="InterPro" id="IPR013341">
    <property type="entry name" value="Mandelate_racemase_N_dom"/>
</dbReference>
<evidence type="ECO:0000313" key="10">
    <source>
        <dbReference type="EMBL" id="HIU34326.1"/>
    </source>
</evidence>
<feature type="binding site" evidence="6">
    <location>
        <position position="322"/>
    </location>
    <ligand>
        <name>substrate</name>
    </ligand>
</feature>
<feature type="binding site" evidence="6">
    <location>
        <position position="295"/>
    </location>
    <ligand>
        <name>substrate</name>
    </ligand>
</feature>
<dbReference type="SFLD" id="SFLDS00001">
    <property type="entry name" value="Enolase"/>
    <property type="match status" value="2"/>
</dbReference>